<reference evidence="7" key="1">
    <citation type="submission" date="2025-08" db="UniProtKB">
        <authorList>
            <consortium name="RefSeq"/>
        </authorList>
    </citation>
    <scope>IDENTIFICATION</scope>
</reference>
<accession>A0A6I9XFC6</accession>
<dbReference type="GO" id="GO:0042026">
    <property type="term" value="P:protein refolding"/>
    <property type="evidence" value="ECO:0007669"/>
    <property type="project" value="TreeGrafter"/>
</dbReference>
<feature type="compositionally biased region" description="Basic and acidic residues" evidence="4">
    <location>
        <begin position="180"/>
        <end position="200"/>
    </location>
</feature>
<protein>
    <submittedName>
        <fullName evidence="7">Heat shock protein Hsp-12.2-like</fullName>
    </submittedName>
</protein>
<dbReference type="InterPro" id="IPR008978">
    <property type="entry name" value="HSP20-like_chaperone"/>
</dbReference>
<dbReference type="RefSeq" id="XP_011643941.1">
    <property type="nucleotide sequence ID" value="XM_011645639.2"/>
</dbReference>
<dbReference type="Gene3D" id="2.60.40.790">
    <property type="match status" value="1"/>
</dbReference>
<evidence type="ECO:0000313" key="7">
    <source>
        <dbReference type="RefSeq" id="XP_011643941.1"/>
    </source>
</evidence>
<dbReference type="PRINTS" id="PR00299">
    <property type="entry name" value="ACRYSTALLIN"/>
</dbReference>
<dbReference type="KEGG" id="pbar:105431451"/>
<dbReference type="PANTHER" id="PTHR45640">
    <property type="entry name" value="HEAT SHOCK PROTEIN HSP-12.2-RELATED"/>
    <property type="match status" value="1"/>
</dbReference>
<dbReference type="SUPFAM" id="SSF49764">
    <property type="entry name" value="HSP20-like chaperones"/>
    <property type="match status" value="1"/>
</dbReference>
<evidence type="ECO:0000256" key="1">
    <source>
        <dbReference type="ARBA" id="ARBA00023016"/>
    </source>
</evidence>
<dbReference type="GO" id="GO:0005737">
    <property type="term" value="C:cytoplasm"/>
    <property type="evidence" value="ECO:0007669"/>
    <property type="project" value="TreeGrafter"/>
</dbReference>
<sequence>MAHYVVDPSILVGSLNWKDVIRHLLEQEMDNEVNHWRSAKSPSLPLETLAVLLRPNSVDRVADILGSTSRPNQHPQEFVVKKDDFQVAVDVCHFKPEEVEVTVKDNHIVVTAKHEDKRDEHGWISRQFTRRFQLPEDVDVDQMISKLSSDGFLTIVAPKKQKLKDETVRTVQIQYTGKPFENKRQEKPKQPQQNDEKESE</sequence>
<dbReference type="GO" id="GO:0005634">
    <property type="term" value="C:nucleus"/>
    <property type="evidence" value="ECO:0007669"/>
    <property type="project" value="TreeGrafter"/>
</dbReference>
<keyword evidence="6" id="KW-1185">Reference proteome</keyword>
<evidence type="ECO:0000256" key="2">
    <source>
        <dbReference type="PROSITE-ProRule" id="PRU00285"/>
    </source>
</evidence>
<evidence type="ECO:0000313" key="6">
    <source>
        <dbReference type="Proteomes" id="UP000504615"/>
    </source>
</evidence>
<feature type="domain" description="SHSP" evidence="5">
    <location>
        <begin position="67"/>
        <end position="176"/>
    </location>
</feature>
<dbReference type="InterPro" id="IPR002068">
    <property type="entry name" value="A-crystallin/Hsp20_dom"/>
</dbReference>
<dbReference type="CDD" id="cd06526">
    <property type="entry name" value="metazoan_ACD"/>
    <property type="match status" value="1"/>
</dbReference>
<name>A0A6I9XFC6_9HYME</name>
<evidence type="ECO:0000256" key="4">
    <source>
        <dbReference type="SAM" id="MobiDB-lite"/>
    </source>
</evidence>
<evidence type="ECO:0000259" key="5">
    <source>
        <dbReference type="PROSITE" id="PS01031"/>
    </source>
</evidence>
<dbReference type="PROSITE" id="PS01031">
    <property type="entry name" value="SHSP"/>
    <property type="match status" value="1"/>
</dbReference>
<comment type="similarity">
    <text evidence="2 3">Belongs to the small heat shock protein (HSP20) family.</text>
</comment>
<evidence type="ECO:0000256" key="3">
    <source>
        <dbReference type="RuleBase" id="RU003616"/>
    </source>
</evidence>
<dbReference type="OrthoDB" id="1431247at2759"/>
<dbReference type="InterPro" id="IPR001436">
    <property type="entry name" value="Alpha-crystallin/sHSP_animal"/>
</dbReference>
<feature type="region of interest" description="Disordered" evidence="4">
    <location>
        <begin position="175"/>
        <end position="200"/>
    </location>
</feature>
<dbReference type="GO" id="GO:0051082">
    <property type="term" value="F:unfolded protein binding"/>
    <property type="evidence" value="ECO:0007669"/>
    <property type="project" value="TreeGrafter"/>
</dbReference>
<dbReference type="AlphaFoldDB" id="A0A6I9XFC6"/>
<dbReference type="Proteomes" id="UP000504615">
    <property type="component" value="Unplaced"/>
</dbReference>
<dbReference type="GO" id="GO:0009408">
    <property type="term" value="P:response to heat"/>
    <property type="evidence" value="ECO:0007669"/>
    <property type="project" value="TreeGrafter"/>
</dbReference>
<gene>
    <name evidence="7" type="primary">LOC105431451</name>
</gene>
<proteinExistence type="inferred from homology"/>
<dbReference type="PANTHER" id="PTHR45640:SF13">
    <property type="entry name" value="HEAT SHOCK PROTEIN 22-RELATED"/>
    <property type="match status" value="1"/>
</dbReference>
<organism evidence="6 7">
    <name type="scientific">Pogonomyrmex barbatus</name>
    <name type="common">red harvester ant</name>
    <dbReference type="NCBI Taxonomy" id="144034"/>
    <lineage>
        <taxon>Eukaryota</taxon>
        <taxon>Metazoa</taxon>
        <taxon>Ecdysozoa</taxon>
        <taxon>Arthropoda</taxon>
        <taxon>Hexapoda</taxon>
        <taxon>Insecta</taxon>
        <taxon>Pterygota</taxon>
        <taxon>Neoptera</taxon>
        <taxon>Endopterygota</taxon>
        <taxon>Hymenoptera</taxon>
        <taxon>Apocrita</taxon>
        <taxon>Aculeata</taxon>
        <taxon>Formicoidea</taxon>
        <taxon>Formicidae</taxon>
        <taxon>Myrmicinae</taxon>
        <taxon>Pogonomyrmex</taxon>
    </lineage>
</organism>
<dbReference type="Pfam" id="PF00011">
    <property type="entry name" value="HSP20"/>
    <property type="match status" value="1"/>
</dbReference>
<keyword evidence="1" id="KW-0346">Stress response</keyword>
<dbReference type="GeneID" id="105431451"/>